<evidence type="ECO:0000313" key="1">
    <source>
        <dbReference type="EMBL" id="KAH3737886.1"/>
    </source>
</evidence>
<dbReference type="EMBL" id="JAIWYP010000011">
    <property type="protein sequence ID" value="KAH3737886.1"/>
    <property type="molecule type" value="Genomic_DNA"/>
</dbReference>
<protein>
    <submittedName>
        <fullName evidence="1">Uncharacterized protein</fullName>
    </submittedName>
</protein>
<keyword evidence="2" id="KW-1185">Reference proteome</keyword>
<dbReference type="AlphaFoldDB" id="A0A9D4D4P8"/>
<evidence type="ECO:0000313" key="2">
    <source>
        <dbReference type="Proteomes" id="UP000828390"/>
    </source>
</evidence>
<proteinExistence type="predicted"/>
<reference evidence="1" key="2">
    <citation type="submission" date="2020-11" db="EMBL/GenBank/DDBJ databases">
        <authorList>
            <person name="McCartney M.A."/>
            <person name="Auch B."/>
            <person name="Kono T."/>
            <person name="Mallez S."/>
            <person name="Becker A."/>
            <person name="Gohl D.M."/>
            <person name="Silverstein K.A.T."/>
            <person name="Koren S."/>
            <person name="Bechman K.B."/>
            <person name="Herman A."/>
            <person name="Abrahante J.E."/>
            <person name="Garbe J."/>
        </authorList>
    </citation>
    <scope>NUCLEOTIDE SEQUENCE</scope>
    <source>
        <strain evidence="1">Duluth1</strain>
        <tissue evidence="1">Whole animal</tissue>
    </source>
</reference>
<organism evidence="1 2">
    <name type="scientific">Dreissena polymorpha</name>
    <name type="common">Zebra mussel</name>
    <name type="synonym">Mytilus polymorpha</name>
    <dbReference type="NCBI Taxonomy" id="45954"/>
    <lineage>
        <taxon>Eukaryota</taxon>
        <taxon>Metazoa</taxon>
        <taxon>Spiralia</taxon>
        <taxon>Lophotrochozoa</taxon>
        <taxon>Mollusca</taxon>
        <taxon>Bivalvia</taxon>
        <taxon>Autobranchia</taxon>
        <taxon>Heteroconchia</taxon>
        <taxon>Euheterodonta</taxon>
        <taxon>Imparidentia</taxon>
        <taxon>Neoheterodontei</taxon>
        <taxon>Myida</taxon>
        <taxon>Dreissenoidea</taxon>
        <taxon>Dreissenidae</taxon>
        <taxon>Dreissena</taxon>
    </lineage>
</organism>
<comment type="caution">
    <text evidence="1">The sequence shown here is derived from an EMBL/GenBank/DDBJ whole genome shotgun (WGS) entry which is preliminary data.</text>
</comment>
<name>A0A9D4D4P8_DREPO</name>
<gene>
    <name evidence="1" type="ORF">DPMN_044484</name>
</gene>
<reference evidence="1" key="1">
    <citation type="journal article" date="2019" name="bioRxiv">
        <title>The Genome of the Zebra Mussel, Dreissena polymorpha: A Resource for Invasive Species Research.</title>
        <authorList>
            <person name="McCartney M.A."/>
            <person name="Auch B."/>
            <person name="Kono T."/>
            <person name="Mallez S."/>
            <person name="Zhang Y."/>
            <person name="Obille A."/>
            <person name="Becker A."/>
            <person name="Abrahante J.E."/>
            <person name="Garbe J."/>
            <person name="Badalamenti J.P."/>
            <person name="Herman A."/>
            <person name="Mangelson H."/>
            <person name="Liachko I."/>
            <person name="Sullivan S."/>
            <person name="Sone E.D."/>
            <person name="Koren S."/>
            <person name="Silverstein K.A.T."/>
            <person name="Beckman K.B."/>
            <person name="Gohl D.M."/>
        </authorList>
    </citation>
    <scope>NUCLEOTIDE SEQUENCE</scope>
    <source>
        <strain evidence="1">Duluth1</strain>
        <tissue evidence="1">Whole animal</tissue>
    </source>
</reference>
<sequence>MTHTTHCTQHEDRLQTYGDHKSSPQACKTTKVYAACIDHHKAFCYIDPDMLLNKLPLLGIDSNVYITRNDLFCEARYIIGTHFLKKFNEEINFQPYGGHVFQQTRPIFNLIQVIINTNVLTKVLTSFCYSHIWKNARTNVLTKFHEDRTINVASRVHILPYKDTFPAPGRHVFQAPVTMFEIVQDIIETNLLTKVLTSKKNALRPGGHVFSNN</sequence>
<dbReference type="Proteomes" id="UP000828390">
    <property type="component" value="Unassembled WGS sequence"/>
</dbReference>
<accession>A0A9D4D4P8</accession>